<feature type="domain" description="Isopropylmalate dehydrogenase-like" evidence="10">
    <location>
        <begin position="14"/>
        <end position="88"/>
    </location>
</feature>
<feature type="region of interest" description="Disordered" evidence="9">
    <location>
        <begin position="94"/>
        <end position="115"/>
    </location>
</feature>
<evidence type="ECO:0000256" key="9">
    <source>
        <dbReference type="SAM" id="MobiDB-lite"/>
    </source>
</evidence>
<evidence type="ECO:0000256" key="8">
    <source>
        <dbReference type="ARBA" id="ARBA00023304"/>
    </source>
</evidence>
<proteinExistence type="inferred from homology"/>
<evidence type="ECO:0000256" key="5">
    <source>
        <dbReference type="ARBA" id="ARBA00022842"/>
    </source>
</evidence>
<evidence type="ECO:0000256" key="2">
    <source>
        <dbReference type="ARBA" id="ARBA00022430"/>
    </source>
</evidence>
<dbReference type="InterPro" id="IPR024084">
    <property type="entry name" value="IsoPropMal-DH-like_dom"/>
</dbReference>
<evidence type="ECO:0000256" key="4">
    <source>
        <dbReference type="ARBA" id="ARBA00022723"/>
    </source>
</evidence>
<feature type="compositionally biased region" description="Low complexity" evidence="9">
    <location>
        <begin position="230"/>
        <end position="244"/>
    </location>
</feature>
<dbReference type="Pfam" id="PF00180">
    <property type="entry name" value="Iso_dh"/>
    <property type="match status" value="1"/>
</dbReference>
<evidence type="ECO:0000256" key="3">
    <source>
        <dbReference type="ARBA" id="ARBA00022605"/>
    </source>
</evidence>
<keyword evidence="6" id="KW-0560">Oxidoreductase</keyword>
<keyword evidence="4" id="KW-0479">Metal-binding</keyword>
<sequence length="244" mass="25690">MAAIRCPAMVRSNNITLLRGDDIGPEVVAITKDVLSLTGTLEGMLKYLTEKLMGGVVLDAYDMPLPDETLTVVKASDIVLLAAIGGPAGPLVYTRQSPHSPPNANPSRPAPGSLTFGARRQYSCAAALASPTAHLGPQLLPHSMLPMYPPTVPSPRRRLVMPTEEFRVATFFSDRKLASGMSGEPKKGGRDGKFTWEGADGYADEDLDLISPKNSNRKAAATASTDSNKKGATAATAAAGDNDK</sequence>
<name>A0A8J5WSI2_ZIZPA</name>
<dbReference type="InterPro" id="IPR004429">
    <property type="entry name" value="Isopropylmalate_DH"/>
</dbReference>
<evidence type="ECO:0000256" key="7">
    <source>
        <dbReference type="ARBA" id="ARBA00023027"/>
    </source>
</evidence>
<dbReference type="EMBL" id="JAAALK010000079">
    <property type="protein sequence ID" value="KAG8096068.1"/>
    <property type="molecule type" value="Genomic_DNA"/>
</dbReference>
<dbReference type="GO" id="GO:0009098">
    <property type="term" value="P:L-leucine biosynthetic process"/>
    <property type="evidence" value="ECO:0007669"/>
    <property type="project" value="UniProtKB-KW"/>
</dbReference>
<gene>
    <name evidence="11" type="ORF">GUJ93_ZPchr0013g36175</name>
</gene>
<feature type="region of interest" description="Disordered" evidence="9">
    <location>
        <begin position="178"/>
        <end position="244"/>
    </location>
</feature>
<comment type="caution">
    <text evidence="11">The sequence shown here is derived from an EMBL/GenBank/DDBJ whole genome shotgun (WGS) entry which is preliminary data.</text>
</comment>
<evidence type="ECO:0000313" key="12">
    <source>
        <dbReference type="Proteomes" id="UP000729402"/>
    </source>
</evidence>
<dbReference type="Proteomes" id="UP000729402">
    <property type="component" value="Unassembled WGS sequence"/>
</dbReference>
<dbReference type="GO" id="GO:0003862">
    <property type="term" value="F:3-isopropylmalate dehydrogenase activity"/>
    <property type="evidence" value="ECO:0007669"/>
    <property type="project" value="InterPro"/>
</dbReference>
<accession>A0A8J5WSI2</accession>
<keyword evidence="3" id="KW-0028">Amino-acid biosynthesis</keyword>
<evidence type="ECO:0000256" key="6">
    <source>
        <dbReference type="ARBA" id="ARBA00023002"/>
    </source>
</evidence>
<dbReference type="GO" id="GO:0046872">
    <property type="term" value="F:metal ion binding"/>
    <property type="evidence" value="ECO:0007669"/>
    <property type="project" value="UniProtKB-KW"/>
</dbReference>
<dbReference type="PANTHER" id="PTHR42979:SF1">
    <property type="entry name" value="3-ISOPROPYLMALATE DEHYDROGENASE"/>
    <property type="match status" value="1"/>
</dbReference>
<evidence type="ECO:0000259" key="10">
    <source>
        <dbReference type="Pfam" id="PF00180"/>
    </source>
</evidence>
<comment type="similarity">
    <text evidence="1">Belongs to the isocitrate and isopropylmalate dehydrogenases family.</text>
</comment>
<protein>
    <recommendedName>
        <fullName evidence="10">Isopropylmalate dehydrogenase-like domain-containing protein</fullName>
    </recommendedName>
</protein>
<dbReference type="AlphaFoldDB" id="A0A8J5WSI2"/>
<keyword evidence="12" id="KW-1185">Reference proteome</keyword>
<keyword evidence="5" id="KW-0460">Magnesium</keyword>
<keyword evidence="8" id="KW-0100">Branched-chain amino acid biosynthesis</keyword>
<feature type="compositionally biased region" description="Basic and acidic residues" evidence="9">
    <location>
        <begin position="184"/>
        <end position="194"/>
    </location>
</feature>
<keyword evidence="2" id="KW-0432">Leucine biosynthesis</keyword>
<evidence type="ECO:0000313" key="11">
    <source>
        <dbReference type="EMBL" id="KAG8096068.1"/>
    </source>
</evidence>
<reference evidence="11" key="1">
    <citation type="journal article" date="2021" name="bioRxiv">
        <title>Whole Genome Assembly and Annotation of Northern Wild Rice, Zizania palustris L., Supports a Whole Genome Duplication in the Zizania Genus.</title>
        <authorList>
            <person name="Haas M."/>
            <person name="Kono T."/>
            <person name="Macchietto M."/>
            <person name="Millas R."/>
            <person name="McGilp L."/>
            <person name="Shao M."/>
            <person name="Duquette J."/>
            <person name="Hirsch C.N."/>
            <person name="Kimball J."/>
        </authorList>
    </citation>
    <scope>NUCLEOTIDE SEQUENCE</scope>
    <source>
        <tissue evidence="11">Fresh leaf tissue</tissue>
    </source>
</reference>
<dbReference type="PANTHER" id="PTHR42979">
    <property type="entry name" value="3-ISOPROPYLMALATE DEHYDROGENASE"/>
    <property type="match status" value="1"/>
</dbReference>
<organism evidence="11 12">
    <name type="scientific">Zizania palustris</name>
    <name type="common">Northern wild rice</name>
    <dbReference type="NCBI Taxonomy" id="103762"/>
    <lineage>
        <taxon>Eukaryota</taxon>
        <taxon>Viridiplantae</taxon>
        <taxon>Streptophyta</taxon>
        <taxon>Embryophyta</taxon>
        <taxon>Tracheophyta</taxon>
        <taxon>Spermatophyta</taxon>
        <taxon>Magnoliopsida</taxon>
        <taxon>Liliopsida</taxon>
        <taxon>Poales</taxon>
        <taxon>Poaceae</taxon>
        <taxon>BOP clade</taxon>
        <taxon>Oryzoideae</taxon>
        <taxon>Oryzeae</taxon>
        <taxon>Zizaniinae</taxon>
        <taxon>Zizania</taxon>
    </lineage>
</organism>
<reference evidence="11" key="2">
    <citation type="submission" date="2021-02" db="EMBL/GenBank/DDBJ databases">
        <authorList>
            <person name="Kimball J.A."/>
            <person name="Haas M.W."/>
            <person name="Macchietto M."/>
            <person name="Kono T."/>
            <person name="Duquette J."/>
            <person name="Shao M."/>
        </authorList>
    </citation>
    <scope>NUCLEOTIDE SEQUENCE</scope>
    <source>
        <tissue evidence="11">Fresh leaf tissue</tissue>
    </source>
</reference>
<evidence type="ECO:0000256" key="1">
    <source>
        <dbReference type="ARBA" id="ARBA00007769"/>
    </source>
</evidence>
<keyword evidence="7" id="KW-0520">NAD</keyword>
<dbReference type="OrthoDB" id="781057at2759"/>